<dbReference type="AlphaFoldDB" id="A0A9W7SLN9"/>
<feature type="non-terminal residue" evidence="2">
    <location>
        <position position="1"/>
    </location>
</feature>
<protein>
    <submittedName>
        <fullName evidence="2">Uncharacterized protein</fullName>
    </submittedName>
</protein>
<sequence>SPPRRSSRACAPTSSSTSSSPSSATFRAISTLSTSSTSTITVATRSKRVRRCRCRMRRGVIAIGFRIRRIMGLGVACLWLRRRVGLLGCRRRGMGRSMGRCRRRGFDGVGCVRG</sequence>
<gene>
    <name evidence="2" type="ORF">Tdes44962_MAKER04749</name>
</gene>
<reference evidence="2 3" key="2">
    <citation type="journal article" date="2021" name="Curr. Genet.">
        <title>Genetic response to nitrogen starvation in the aggressive Eucalyptus foliar pathogen Teratosphaeria destructans.</title>
        <authorList>
            <person name="Havenga M."/>
            <person name="Wingfield B.D."/>
            <person name="Wingfield M.J."/>
            <person name="Dreyer L.L."/>
            <person name="Roets F."/>
            <person name="Aylward J."/>
        </authorList>
    </citation>
    <scope>NUCLEOTIDE SEQUENCE [LARGE SCALE GENOMIC DNA]</scope>
    <source>
        <strain evidence="2">CMW44962</strain>
    </source>
</reference>
<dbReference type="Proteomes" id="UP001138500">
    <property type="component" value="Unassembled WGS sequence"/>
</dbReference>
<proteinExistence type="predicted"/>
<reference evidence="2 3" key="1">
    <citation type="journal article" date="2018" name="IMA Fungus">
        <title>IMA Genome-F 10: Nine draft genome sequences of Claviceps purpurea s.lat., including C. arundinis, C. humidiphila, and C. cf. spartinae, pseudomolecules for the pitch canker pathogen Fusarium circinatum, draft genome of Davidsoniella eucalypti, Grosmannia galeiformis, Quambalaria eucalypti, and Teratosphaeria destructans.</title>
        <authorList>
            <person name="Wingfield B.D."/>
            <person name="Liu M."/>
            <person name="Nguyen H.D."/>
            <person name="Lane F.A."/>
            <person name="Morgan S.W."/>
            <person name="De Vos L."/>
            <person name="Wilken P.M."/>
            <person name="Duong T.A."/>
            <person name="Aylward J."/>
            <person name="Coetzee M.P."/>
            <person name="Dadej K."/>
            <person name="De Beer Z.W."/>
            <person name="Findlay W."/>
            <person name="Havenga M."/>
            <person name="Kolarik M."/>
            <person name="Menzies J.G."/>
            <person name="Naidoo K."/>
            <person name="Pochopski O."/>
            <person name="Shoukouhi P."/>
            <person name="Santana Q.C."/>
            <person name="Seifert K.A."/>
            <person name="Soal N."/>
            <person name="Steenkamp E.T."/>
            <person name="Tatham C.T."/>
            <person name="van der Nest M.A."/>
            <person name="Wingfield M.J."/>
        </authorList>
    </citation>
    <scope>NUCLEOTIDE SEQUENCE [LARGE SCALE GENOMIC DNA]</scope>
    <source>
        <strain evidence="2">CMW44962</strain>
    </source>
</reference>
<organism evidence="2 3">
    <name type="scientific">Teratosphaeria destructans</name>
    <dbReference type="NCBI Taxonomy" id="418781"/>
    <lineage>
        <taxon>Eukaryota</taxon>
        <taxon>Fungi</taxon>
        <taxon>Dikarya</taxon>
        <taxon>Ascomycota</taxon>
        <taxon>Pezizomycotina</taxon>
        <taxon>Dothideomycetes</taxon>
        <taxon>Dothideomycetidae</taxon>
        <taxon>Mycosphaerellales</taxon>
        <taxon>Teratosphaeriaceae</taxon>
        <taxon>Teratosphaeria</taxon>
    </lineage>
</organism>
<name>A0A9W7SLN9_9PEZI</name>
<comment type="caution">
    <text evidence="2">The sequence shown here is derived from an EMBL/GenBank/DDBJ whole genome shotgun (WGS) entry which is preliminary data.</text>
</comment>
<accession>A0A9W7SLN9</accession>
<feature type="region of interest" description="Disordered" evidence="1">
    <location>
        <begin position="1"/>
        <end position="25"/>
    </location>
</feature>
<feature type="compositionally biased region" description="Low complexity" evidence="1">
    <location>
        <begin position="8"/>
        <end position="25"/>
    </location>
</feature>
<evidence type="ECO:0000313" key="2">
    <source>
        <dbReference type="EMBL" id="KAH9822074.1"/>
    </source>
</evidence>
<evidence type="ECO:0000256" key="1">
    <source>
        <dbReference type="SAM" id="MobiDB-lite"/>
    </source>
</evidence>
<evidence type="ECO:0000313" key="3">
    <source>
        <dbReference type="Proteomes" id="UP001138500"/>
    </source>
</evidence>
<keyword evidence="3" id="KW-1185">Reference proteome</keyword>
<dbReference type="EMBL" id="RIBY02002223">
    <property type="protein sequence ID" value="KAH9822074.1"/>
    <property type="molecule type" value="Genomic_DNA"/>
</dbReference>